<evidence type="ECO:0000256" key="3">
    <source>
        <dbReference type="ARBA" id="ARBA00022729"/>
    </source>
</evidence>
<dbReference type="PIRSF" id="PIRSF002741">
    <property type="entry name" value="MppA"/>
    <property type="match status" value="1"/>
</dbReference>
<dbReference type="PROSITE" id="PS51257">
    <property type="entry name" value="PROKAR_LIPOPROTEIN"/>
    <property type="match status" value="1"/>
</dbReference>
<name>A0ABW5XDK8_9MICO</name>
<sequence length="564" mass="60410">MTSSLSRRIFTAAVTATIALSLAACSSEEPNGPDASEGTATQTQNAGGDLVFTIAGGNLENGHMDPHSSQLDVSAYVNRNIYDSLVALDESGDVKPWLAQSWEISEDGLAYVFTLREDVTFHDGTPFNAEAAVKNFNHIAAEETASAQALGLLGGSLFDGAEATGDFELTLHLKEPFAPLLTNLSTAFIGMYSPAVLDSATQDAIKAGGPEVSVGTGPFVLKEYTPAQQLVLEPNADYAWGPDIKTAGGGSLADGPAKLDSLTIRIVPEESARVGALQSSQAHVSVDLTPTGTSQLQGAEISSVPSPGLPYSALLNWEHGVFSDAKVRQAFEYGINLDAAVGAAFSGEYERAWSILSPTTPNSYDSSLEGSWAYDEAKANTLLDEAGWTERDADGYRVKDGERLSAEWLSWLPFPDERQALVNFMVDDLKKIGFELKHSAIEGPEYQARYADAEGNMILDFDITDWGFASLDADILRQHLHSAGYQNASNVKDSGLDALLEQASSNTNLEERAQLYSQIQKWNVEQVAIVPLYLPNFTVASLPSVQGLAFDSFGWPLFAGASIQ</sequence>
<dbReference type="SUPFAM" id="SSF53850">
    <property type="entry name" value="Periplasmic binding protein-like II"/>
    <property type="match status" value="1"/>
</dbReference>
<evidence type="ECO:0000313" key="6">
    <source>
        <dbReference type="EMBL" id="MFD2840202.1"/>
    </source>
</evidence>
<comment type="similarity">
    <text evidence="1">Belongs to the bacterial solute-binding protein 5 family.</text>
</comment>
<dbReference type="InterPro" id="IPR000914">
    <property type="entry name" value="SBP_5_dom"/>
</dbReference>
<accession>A0ABW5XDK8</accession>
<dbReference type="CDD" id="cd08492">
    <property type="entry name" value="PBP2_NikA_DppA_OppA_like_15"/>
    <property type="match status" value="1"/>
</dbReference>
<keyword evidence="2" id="KW-0813">Transport</keyword>
<proteinExistence type="inferred from homology"/>
<evidence type="ECO:0000259" key="5">
    <source>
        <dbReference type="Pfam" id="PF00496"/>
    </source>
</evidence>
<reference evidence="7" key="1">
    <citation type="journal article" date="2019" name="Int. J. Syst. Evol. Microbiol.">
        <title>The Global Catalogue of Microorganisms (GCM) 10K type strain sequencing project: providing services to taxonomists for standard genome sequencing and annotation.</title>
        <authorList>
            <consortium name="The Broad Institute Genomics Platform"/>
            <consortium name="The Broad Institute Genome Sequencing Center for Infectious Disease"/>
            <person name="Wu L."/>
            <person name="Ma J."/>
        </authorList>
    </citation>
    <scope>NUCLEOTIDE SEQUENCE [LARGE SCALE GENOMIC DNA]</scope>
    <source>
        <strain evidence="7">KCTC 33576</strain>
    </source>
</reference>
<dbReference type="PANTHER" id="PTHR30290:SF9">
    <property type="entry name" value="OLIGOPEPTIDE-BINDING PROTEIN APPA"/>
    <property type="match status" value="1"/>
</dbReference>
<dbReference type="InterPro" id="IPR030678">
    <property type="entry name" value="Peptide/Ni-bd"/>
</dbReference>
<comment type="caution">
    <text evidence="6">The sequence shown here is derived from an EMBL/GenBank/DDBJ whole genome shotgun (WGS) entry which is preliminary data.</text>
</comment>
<feature type="chain" id="PRO_5045694568" evidence="4">
    <location>
        <begin position="24"/>
        <end position="564"/>
    </location>
</feature>
<gene>
    <name evidence="6" type="ORF">ACFSYH_06425</name>
</gene>
<dbReference type="Gene3D" id="3.40.190.10">
    <property type="entry name" value="Periplasmic binding protein-like II"/>
    <property type="match status" value="1"/>
</dbReference>
<protein>
    <submittedName>
        <fullName evidence="6">ABC transporter substrate-binding protein</fullName>
    </submittedName>
</protein>
<dbReference type="PANTHER" id="PTHR30290">
    <property type="entry name" value="PERIPLASMIC BINDING COMPONENT OF ABC TRANSPORTER"/>
    <property type="match status" value="1"/>
</dbReference>
<dbReference type="Proteomes" id="UP001597391">
    <property type="component" value="Unassembled WGS sequence"/>
</dbReference>
<evidence type="ECO:0000256" key="2">
    <source>
        <dbReference type="ARBA" id="ARBA00022448"/>
    </source>
</evidence>
<keyword evidence="7" id="KW-1185">Reference proteome</keyword>
<evidence type="ECO:0000256" key="1">
    <source>
        <dbReference type="ARBA" id="ARBA00005695"/>
    </source>
</evidence>
<dbReference type="EMBL" id="JBHUOP010000002">
    <property type="protein sequence ID" value="MFD2840202.1"/>
    <property type="molecule type" value="Genomic_DNA"/>
</dbReference>
<keyword evidence="3 4" id="KW-0732">Signal</keyword>
<dbReference type="Gene3D" id="3.10.105.10">
    <property type="entry name" value="Dipeptide-binding Protein, Domain 3"/>
    <property type="match status" value="1"/>
</dbReference>
<dbReference type="RefSeq" id="WP_377465935.1">
    <property type="nucleotide sequence ID" value="NZ_JBHUOP010000002.1"/>
</dbReference>
<dbReference type="Pfam" id="PF00496">
    <property type="entry name" value="SBP_bac_5"/>
    <property type="match status" value="1"/>
</dbReference>
<evidence type="ECO:0000256" key="4">
    <source>
        <dbReference type="SAM" id="SignalP"/>
    </source>
</evidence>
<organism evidence="6 7">
    <name type="scientific">Populibacterium corticicola</name>
    <dbReference type="NCBI Taxonomy" id="1812826"/>
    <lineage>
        <taxon>Bacteria</taxon>
        <taxon>Bacillati</taxon>
        <taxon>Actinomycetota</taxon>
        <taxon>Actinomycetes</taxon>
        <taxon>Micrococcales</taxon>
        <taxon>Jonesiaceae</taxon>
        <taxon>Populibacterium</taxon>
    </lineage>
</organism>
<evidence type="ECO:0000313" key="7">
    <source>
        <dbReference type="Proteomes" id="UP001597391"/>
    </source>
</evidence>
<feature type="domain" description="Solute-binding protein family 5" evidence="5">
    <location>
        <begin position="94"/>
        <end position="478"/>
    </location>
</feature>
<feature type="signal peptide" evidence="4">
    <location>
        <begin position="1"/>
        <end position="23"/>
    </location>
</feature>
<dbReference type="InterPro" id="IPR039424">
    <property type="entry name" value="SBP_5"/>
</dbReference>